<dbReference type="AlphaFoldDB" id="A0A9P4HC28"/>
<organism evidence="2 3">
    <name type="scientific">Setomelanomma holmii</name>
    <dbReference type="NCBI Taxonomy" id="210430"/>
    <lineage>
        <taxon>Eukaryota</taxon>
        <taxon>Fungi</taxon>
        <taxon>Dikarya</taxon>
        <taxon>Ascomycota</taxon>
        <taxon>Pezizomycotina</taxon>
        <taxon>Dothideomycetes</taxon>
        <taxon>Pleosporomycetidae</taxon>
        <taxon>Pleosporales</taxon>
        <taxon>Pleosporineae</taxon>
        <taxon>Phaeosphaeriaceae</taxon>
        <taxon>Setomelanomma</taxon>
    </lineage>
</organism>
<proteinExistence type="predicted"/>
<evidence type="ECO:0000256" key="1">
    <source>
        <dbReference type="SAM" id="MobiDB-lite"/>
    </source>
</evidence>
<comment type="caution">
    <text evidence="2">The sequence shown here is derived from an EMBL/GenBank/DDBJ whole genome shotgun (WGS) entry which is preliminary data.</text>
</comment>
<protein>
    <submittedName>
        <fullName evidence="2">Uncharacterized protein</fullName>
    </submittedName>
</protein>
<evidence type="ECO:0000313" key="2">
    <source>
        <dbReference type="EMBL" id="KAF2030860.1"/>
    </source>
</evidence>
<reference evidence="2" key="1">
    <citation type="journal article" date="2020" name="Stud. Mycol.">
        <title>101 Dothideomycetes genomes: a test case for predicting lifestyles and emergence of pathogens.</title>
        <authorList>
            <person name="Haridas S."/>
            <person name="Albert R."/>
            <person name="Binder M."/>
            <person name="Bloem J."/>
            <person name="Labutti K."/>
            <person name="Salamov A."/>
            <person name="Andreopoulos B."/>
            <person name="Baker S."/>
            <person name="Barry K."/>
            <person name="Bills G."/>
            <person name="Bluhm B."/>
            <person name="Cannon C."/>
            <person name="Castanera R."/>
            <person name="Culley D."/>
            <person name="Daum C."/>
            <person name="Ezra D."/>
            <person name="Gonzalez J."/>
            <person name="Henrissat B."/>
            <person name="Kuo A."/>
            <person name="Liang C."/>
            <person name="Lipzen A."/>
            <person name="Lutzoni F."/>
            <person name="Magnuson J."/>
            <person name="Mondo S."/>
            <person name="Nolan M."/>
            <person name="Ohm R."/>
            <person name="Pangilinan J."/>
            <person name="Park H.-J."/>
            <person name="Ramirez L."/>
            <person name="Alfaro M."/>
            <person name="Sun H."/>
            <person name="Tritt A."/>
            <person name="Yoshinaga Y."/>
            <person name="Zwiers L.-H."/>
            <person name="Turgeon B."/>
            <person name="Goodwin S."/>
            <person name="Spatafora J."/>
            <person name="Crous P."/>
            <person name="Grigoriev I."/>
        </authorList>
    </citation>
    <scope>NUCLEOTIDE SEQUENCE</scope>
    <source>
        <strain evidence="2">CBS 110217</strain>
    </source>
</reference>
<evidence type="ECO:0000313" key="3">
    <source>
        <dbReference type="Proteomes" id="UP000799777"/>
    </source>
</evidence>
<gene>
    <name evidence="2" type="ORF">EK21DRAFT_111528</name>
</gene>
<keyword evidence="3" id="KW-1185">Reference proteome</keyword>
<accession>A0A9P4HC28</accession>
<feature type="region of interest" description="Disordered" evidence="1">
    <location>
        <begin position="210"/>
        <end position="246"/>
    </location>
</feature>
<dbReference type="EMBL" id="ML978186">
    <property type="protein sequence ID" value="KAF2030860.1"/>
    <property type="molecule type" value="Genomic_DNA"/>
</dbReference>
<sequence>MRLISHNSCATYDRIYTLDVGSQAPAGNIDPSNELIILEAQSCMLDLLVKCAKANLHGVVEKDIFSDQYPVQPDLPAFSRDNGSDTITIPDLFEEGPYHVPHSLDFDALLTLIEAKPNECEDNMWELREYPGKLDKFWAKIDKLVMTRARRPWQSGLMLDTLDPAITTSRPGILQRRPAWIEPTKTAKGALIPLAEQQFELELRTQRTVAADDKPATKSGTKKRGTARPDANETIPIGSTRTPNEEEKVFTVNKRVYRVFSALFHSPFSTDRRGDILGKTSCKPWPPPDSNLKSYMGLYDGSRLGSWT</sequence>
<dbReference type="Proteomes" id="UP000799777">
    <property type="component" value="Unassembled WGS sequence"/>
</dbReference>
<dbReference type="OrthoDB" id="2922289at2759"/>
<name>A0A9P4HC28_9PLEO</name>
<dbReference type="PANTHER" id="PTHR40788">
    <property type="entry name" value="CLR5 DOMAIN-CONTAINING PROTEIN-RELATED"/>
    <property type="match status" value="1"/>
</dbReference>
<dbReference type="PANTHER" id="PTHR40788:SF2">
    <property type="entry name" value="CLR5 DOMAIN-CONTAINING PROTEIN"/>
    <property type="match status" value="1"/>
</dbReference>